<proteinExistence type="predicted"/>
<evidence type="ECO:0008006" key="4">
    <source>
        <dbReference type="Google" id="ProtNLM"/>
    </source>
</evidence>
<feature type="compositionally biased region" description="Acidic residues" evidence="1">
    <location>
        <begin position="159"/>
        <end position="202"/>
    </location>
</feature>
<accession>V6HVT5</accession>
<comment type="caution">
    <text evidence="2">The sequence shown here is derived from an EMBL/GenBank/DDBJ whole genome shotgun (WGS) entry which is preliminary data.</text>
</comment>
<sequence length="202" mass="23602">MDSPGNSRNKRRHKVVDRSSKLRKMVKSKAPILFQEQKMTQHQNSEFDIVTLIELAKKNKYERAVAGFQILDRIDRLDLPKKIKGRKLAVQAMFALSNEEVQYKYVTKEERAAIEQDSRITDPAYSKFNGLFEAPQAPIAEEDTEEDFIPEETPKPLMDMEDGEEGEESYDDDEDDDEEEEDEEETEEDEEEEEETVEEEEE</sequence>
<evidence type="ECO:0000313" key="3">
    <source>
        <dbReference type="Proteomes" id="UP000018719"/>
    </source>
</evidence>
<dbReference type="AlphaFoldDB" id="V6HVT5"/>
<gene>
    <name evidence="2" type="ORF">LEP1GSC047_2507</name>
</gene>
<name>V6HVT5_9LEPT</name>
<dbReference type="STRING" id="1049790.LEP1GSC047_2507"/>
<feature type="compositionally biased region" description="Acidic residues" evidence="1">
    <location>
        <begin position="140"/>
        <end position="150"/>
    </location>
</feature>
<evidence type="ECO:0000256" key="1">
    <source>
        <dbReference type="SAM" id="MobiDB-lite"/>
    </source>
</evidence>
<dbReference type="Proteomes" id="UP000018719">
    <property type="component" value="Unassembled WGS sequence"/>
</dbReference>
<evidence type="ECO:0000313" key="2">
    <source>
        <dbReference type="EMBL" id="EQA36989.1"/>
    </source>
</evidence>
<feature type="compositionally biased region" description="Basic residues" evidence="1">
    <location>
        <begin position="8"/>
        <end position="20"/>
    </location>
</feature>
<dbReference type="EMBL" id="AHMM02000017">
    <property type="protein sequence ID" value="EQA36989.1"/>
    <property type="molecule type" value="Genomic_DNA"/>
</dbReference>
<organism evidence="2 3">
    <name type="scientific">Leptospira inadai serovar Lyme str. 10</name>
    <dbReference type="NCBI Taxonomy" id="1049790"/>
    <lineage>
        <taxon>Bacteria</taxon>
        <taxon>Pseudomonadati</taxon>
        <taxon>Spirochaetota</taxon>
        <taxon>Spirochaetia</taxon>
        <taxon>Leptospirales</taxon>
        <taxon>Leptospiraceae</taxon>
        <taxon>Leptospira</taxon>
    </lineage>
</organism>
<protein>
    <recommendedName>
        <fullName evidence="4">DNA primase</fullName>
    </recommendedName>
</protein>
<feature type="region of interest" description="Disordered" evidence="1">
    <location>
        <begin position="1"/>
        <end position="20"/>
    </location>
</feature>
<feature type="region of interest" description="Disordered" evidence="1">
    <location>
        <begin position="137"/>
        <end position="202"/>
    </location>
</feature>
<reference evidence="2 3" key="1">
    <citation type="submission" date="2013-05" db="EMBL/GenBank/DDBJ databases">
        <authorList>
            <person name="Harkins D.M."/>
            <person name="Durkin A.S."/>
            <person name="Brinkac L.M."/>
            <person name="Haft D.H."/>
            <person name="Selengut J.D."/>
            <person name="Sanka R."/>
            <person name="DePew J."/>
            <person name="Purushe J."/>
            <person name="Hartskeerl R.A."/>
            <person name="Ahmed A."/>
            <person name="van der Linden H."/>
            <person name="Goris M.G.A."/>
            <person name="Vinetz J.M."/>
            <person name="Sutton G.G."/>
            <person name="Nierman W.C."/>
            <person name="Fouts D.E."/>
        </authorList>
    </citation>
    <scope>NUCLEOTIDE SEQUENCE [LARGE SCALE GENOMIC DNA]</scope>
    <source>
        <strain evidence="2 3">10</strain>
    </source>
</reference>